<dbReference type="Proteomes" id="UP000315312">
    <property type="component" value="Unassembled WGS sequence"/>
</dbReference>
<organism evidence="2 3">
    <name type="scientific">Flavobacterium cheniae</name>
    <dbReference type="NCBI Taxonomy" id="295428"/>
    <lineage>
        <taxon>Bacteria</taxon>
        <taxon>Pseudomonadati</taxon>
        <taxon>Bacteroidota</taxon>
        <taxon>Flavobacteriia</taxon>
        <taxon>Flavobacteriales</taxon>
        <taxon>Flavobacteriaceae</taxon>
        <taxon>Flavobacterium</taxon>
    </lineage>
</organism>
<evidence type="ECO:0000256" key="1">
    <source>
        <dbReference type="SAM" id="Phobius"/>
    </source>
</evidence>
<name>A0A562KH55_9FLAO</name>
<proteinExistence type="predicted"/>
<keyword evidence="1" id="KW-0812">Transmembrane</keyword>
<feature type="transmembrane region" description="Helical" evidence="1">
    <location>
        <begin position="46"/>
        <end position="63"/>
    </location>
</feature>
<protein>
    <submittedName>
        <fullName evidence="2">Uncharacterized protein</fullName>
    </submittedName>
</protein>
<comment type="caution">
    <text evidence="2">The sequence shown here is derived from an EMBL/GenBank/DDBJ whole genome shotgun (WGS) entry which is preliminary data.</text>
</comment>
<gene>
    <name evidence="2" type="ORF">IP97_01448</name>
</gene>
<keyword evidence="1" id="KW-0472">Membrane</keyword>
<evidence type="ECO:0000313" key="3">
    <source>
        <dbReference type="Proteomes" id="UP000315312"/>
    </source>
</evidence>
<sequence length="171" mass="20616">MKSNYNYKFYGDLNLYYRHKYITGLLLLIVFIFMPISIIYGIFGFLISFILVISTLIFILNKFNHENNLILFTDEQIIHLKKDFISEIKYEDVRKIERIYQPKGLTIHELKTNNQTFKFNISIKVNTIFPYSSFYELILNKNKNIEIIEIVFCDKHKYFLHHGEVRKIQID</sequence>
<dbReference type="AlphaFoldDB" id="A0A562KH55"/>
<dbReference type="OrthoDB" id="9979709at2"/>
<keyword evidence="1" id="KW-1133">Transmembrane helix</keyword>
<dbReference type="RefSeq" id="WP_133608964.1">
    <property type="nucleotide sequence ID" value="NZ_SNZC01000002.1"/>
</dbReference>
<reference evidence="2 3" key="1">
    <citation type="journal article" date="2015" name="Stand. Genomic Sci.">
        <title>Genomic Encyclopedia of Bacterial and Archaeal Type Strains, Phase III: the genomes of soil and plant-associated and newly described type strains.</title>
        <authorList>
            <person name="Whitman W.B."/>
            <person name="Woyke T."/>
            <person name="Klenk H.P."/>
            <person name="Zhou Y."/>
            <person name="Lilburn T.G."/>
            <person name="Beck B.J."/>
            <person name="De Vos P."/>
            <person name="Vandamme P."/>
            <person name="Eisen J.A."/>
            <person name="Garrity G."/>
            <person name="Hugenholtz P."/>
            <person name="Kyrpides N.C."/>
        </authorList>
    </citation>
    <scope>NUCLEOTIDE SEQUENCE [LARGE SCALE GENOMIC DNA]</scope>
    <source>
        <strain evidence="2 3">CGMCC 1.6844</strain>
    </source>
</reference>
<dbReference type="EMBL" id="VLKM01000005">
    <property type="protein sequence ID" value="TWH94736.1"/>
    <property type="molecule type" value="Genomic_DNA"/>
</dbReference>
<accession>A0A562KH55</accession>
<feature type="transmembrane region" description="Helical" evidence="1">
    <location>
        <begin position="21"/>
        <end position="40"/>
    </location>
</feature>
<keyword evidence="3" id="KW-1185">Reference proteome</keyword>
<evidence type="ECO:0000313" key="2">
    <source>
        <dbReference type="EMBL" id="TWH94736.1"/>
    </source>
</evidence>